<evidence type="ECO:0000313" key="1">
    <source>
        <dbReference type="EMBL" id="MFC4698841.1"/>
    </source>
</evidence>
<comment type="caution">
    <text evidence="1">The sequence shown here is derived from an EMBL/GenBank/DDBJ whole genome shotgun (WGS) entry which is preliminary data.</text>
</comment>
<keyword evidence="2" id="KW-1185">Reference proteome</keyword>
<reference evidence="2" key="1">
    <citation type="journal article" date="2019" name="Int. J. Syst. Evol. Microbiol.">
        <title>The Global Catalogue of Microorganisms (GCM) 10K type strain sequencing project: providing services to taxonomists for standard genome sequencing and annotation.</title>
        <authorList>
            <consortium name="The Broad Institute Genomics Platform"/>
            <consortium name="The Broad Institute Genome Sequencing Center for Infectious Disease"/>
            <person name="Wu L."/>
            <person name="Ma J."/>
        </authorList>
    </citation>
    <scope>NUCLEOTIDE SEQUENCE [LARGE SCALE GENOMIC DNA]</scope>
    <source>
        <strain evidence="2">KACC 12507</strain>
    </source>
</reference>
<sequence>MIINSADSAEKLPIFCSSLGEHAFLPNTLECIPAADDSAHESAGAQLK</sequence>
<accession>A0ABV9LQR5</accession>
<gene>
    <name evidence="1" type="ORF">ACFO4O_01530</name>
</gene>
<dbReference type="EMBL" id="JBHSGU010000002">
    <property type="protein sequence ID" value="MFC4698841.1"/>
    <property type="molecule type" value="Genomic_DNA"/>
</dbReference>
<name>A0ABV9LQR5_9ALTE</name>
<organism evidence="1 2">
    <name type="scientific">Glaciecola siphonariae</name>
    <dbReference type="NCBI Taxonomy" id="521012"/>
    <lineage>
        <taxon>Bacteria</taxon>
        <taxon>Pseudomonadati</taxon>
        <taxon>Pseudomonadota</taxon>
        <taxon>Gammaproteobacteria</taxon>
        <taxon>Alteromonadales</taxon>
        <taxon>Alteromonadaceae</taxon>
        <taxon>Glaciecola</taxon>
    </lineage>
</organism>
<dbReference type="Proteomes" id="UP001595897">
    <property type="component" value="Unassembled WGS sequence"/>
</dbReference>
<evidence type="ECO:0000313" key="2">
    <source>
        <dbReference type="Proteomes" id="UP001595897"/>
    </source>
</evidence>
<proteinExistence type="predicted"/>
<protein>
    <submittedName>
        <fullName evidence="1">Uncharacterized protein</fullName>
    </submittedName>
</protein>
<dbReference type="RefSeq" id="WP_382405522.1">
    <property type="nucleotide sequence ID" value="NZ_JBHSGU010000002.1"/>
</dbReference>